<dbReference type="PRINTS" id="PR00111">
    <property type="entry name" value="ABHYDROLASE"/>
</dbReference>
<gene>
    <name evidence="2" type="ORF">B0O44_103187</name>
</gene>
<sequence length="231" mass="26651">MKRNVILLHGLFGGLSNWEKVITHFQNDFNIHIPLLPIYNQHRENILEYLVSFLQHTIDSGQMEKVILVGNSLGGHVAIIYAHRYPQRVEKLVLTGSSGLYENYTVGSYIRRKDYFYLKERIEYTFYDPAVATATLIEEVMLTLADDQKCIRIIKTAQTTQRNYVTALLPQISMPVLLIWGAEDKITPPDVAREFKKSLPDSTLVFLSRCGHAPMMERPEEFNKLLEDFIC</sequence>
<keyword evidence="3" id="KW-1185">Reference proteome</keyword>
<dbReference type="AlphaFoldDB" id="A0A318UEZ7"/>
<dbReference type="PANTHER" id="PTHR43798:SF33">
    <property type="entry name" value="HYDROLASE, PUTATIVE (AFU_ORTHOLOGUE AFUA_2G14860)-RELATED"/>
    <property type="match status" value="1"/>
</dbReference>
<protein>
    <submittedName>
        <fullName evidence="2">Pimeloyl-ACP methyl ester carboxylesterase</fullName>
    </submittedName>
</protein>
<dbReference type="PANTHER" id="PTHR43798">
    <property type="entry name" value="MONOACYLGLYCEROL LIPASE"/>
    <property type="match status" value="1"/>
</dbReference>
<evidence type="ECO:0000259" key="1">
    <source>
        <dbReference type="Pfam" id="PF12697"/>
    </source>
</evidence>
<reference evidence="2 3" key="1">
    <citation type="submission" date="2018-06" db="EMBL/GenBank/DDBJ databases">
        <title>Genomic Encyclopedia of Archaeal and Bacterial Type Strains, Phase II (KMG-II): from individual species to whole genera.</title>
        <authorList>
            <person name="Goeker M."/>
        </authorList>
    </citation>
    <scope>NUCLEOTIDE SEQUENCE [LARGE SCALE GENOMIC DNA]</scope>
    <source>
        <strain evidence="2 3">DSM 27372</strain>
    </source>
</reference>
<dbReference type="InterPro" id="IPR029058">
    <property type="entry name" value="AB_hydrolase_fold"/>
</dbReference>
<evidence type="ECO:0000313" key="3">
    <source>
        <dbReference type="Proteomes" id="UP000248198"/>
    </source>
</evidence>
<dbReference type="Pfam" id="PF12697">
    <property type="entry name" value="Abhydrolase_6"/>
    <property type="match status" value="1"/>
</dbReference>
<dbReference type="Gene3D" id="3.40.50.1820">
    <property type="entry name" value="alpha/beta hydrolase"/>
    <property type="match status" value="1"/>
</dbReference>
<proteinExistence type="predicted"/>
<dbReference type="SUPFAM" id="SSF53474">
    <property type="entry name" value="alpha/beta-Hydrolases"/>
    <property type="match status" value="1"/>
</dbReference>
<dbReference type="OrthoDB" id="9801162at2"/>
<feature type="domain" description="AB hydrolase-1" evidence="1">
    <location>
        <begin position="5"/>
        <end position="224"/>
    </location>
</feature>
<organism evidence="2 3">
    <name type="scientific">Pedobacter nutrimenti</name>
    <dbReference type="NCBI Taxonomy" id="1241337"/>
    <lineage>
        <taxon>Bacteria</taxon>
        <taxon>Pseudomonadati</taxon>
        <taxon>Bacteroidota</taxon>
        <taxon>Sphingobacteriia</taxon>
        <taxon>Sphingobacteriales</taxon>
        <taxon>Sphingobacteriaceae</taxon>
        <taxon>Pedobacter</taxon>
    </lineage>
</organism>
<accession>A0A318UEZ7</accession>
<dbReference type="GO" id="GO:0016020">
    <property type="term" value="C:membrane"/>
    <property type="evidence" value="ECO:0007669"/>
    <property type="project" value="TreeGrafter"/>
</dbReference>
<dbReference type="EMBL" id="QKLU01000003">
    <property type="protein sequence ID" value="PYF74741.1"/>
    <property type="molecule type" value="Genomic_DNA"/>
</dbReference>
<evidence type="ECO:0000313" key="2">
    <source>
        <dbReference type="EMBL" id="PYF74741.1"/>
    </source>
</evidence>
<dbReference type="RefSeq" id="WP_110829494.1">
    <property type="nucleotide sequence ID" value="NZ_QKLU01000003.1"/>
</dbReference>
<comment type="caution">
    <text evidence="2">The sequence shown here is derived from an EMBL/GenBank/DDBJ whole genome shotgun (WGS) entry which is preliminary data.</text>
</comment>
<dbReference type="Proteomes" id="UP000248198">
    <property type="component" value="Unassembled WGS sequence"/>
</dbReference>
<name>A0A318UEZ7_9SPHI</name>
<dbReference type="InterPro" id="IPR000073">
    <property type="entry name" value="AB_hydrolase_1"/>
</dbReference>
<dbReference type="InterPro" id="IPR050266">
    <property type="entry name" value="AB_hydrolase_sf"/>
</dbReference>